<evidence type="ECO:0000313" key="3">
    <source>
        <dbReference type="Proteomes" id="UP000641932"/>
    </source>
</evidence>
<evidence type="ECO:0000256" key="1">
    <source>
        <dbReference type="SAM" id="MobiDB-lite"/>
    </source>
</evidence>
<name>A0A918E008_9ACTN</name>
<dbReference type="Proteomes" id="UP000641932">
    <property type="component" value="Unassembled WGS sequence"/>
</dbReference>
<feature type="compositionally biased region" description="Basic and acidic residues" evidence="1">
    <location>
        <begin position="56"/>
        <end position="67"/>
    </location>
</feature>
<evidence type="ECO:0000313" key="2">
    <source>
        <dbReference type="EMBL" id="GGO93116.1"/>
    </source>
</evidence>
<sequence length="106" mass="11925">MPWTPWAGPLRPVGCGTRARIPVVRAFVLRGSPSAFRAGDDIGEFFRLTTAREARDLFRPAKPSEPRRGRRHPRLPGEAHPRLPGEAHPRLRLPSLDRALTPRSHL</sequence>
<organism evidence="2 3">
    <name type="scientific">Wenjunlia tyrosinilytica</name>
    <dbReference type="NCBI Taxonomy" id="1544741"/>
    <lineage>
        <taxon>Bacteria</taxon>
        <taxon>Bacillati</taxon>
        <taxon>Actinomycetota</taxon>
        <taxon>Actinomycetes</taxon>
        <taxon>Kitasatosporales</taxon>
        <taxon>Streptomycetaceae</taxon>
        <taxon>Wenjunlia</taxon>
    </lineage>
</organism>
<gene>
    <name evidence="2" type="ORF">GCM10012280_44880</name>
</gene>
<comment type="caution">
    <text evidence="2">The sequence shown here is derived from an EMBL/GenBank/DDBJ whole genome shotgun (WGS) entry which is preliminary data.</text>
</comment>
<keyword evidence="3" id="KW-1185">Reference proteome</keyword>
<dbReference type="AlphaFoldDB" id="A0A918E008"/>
<feature type="compositionally biased region" description="Basic and acidic residues" evidence="1">
    <location>
        <begin position="75"/>
        <end position="89"/>
    </location>
</feature>
<proteinExistence type="predicted"/>
<reference evidence="2" key="2">
    <citation type="submission" date="2020-09" db="EMBL/GenBank/DDBJ databases">
        <authorList>
            <person name="Sun Q."/>
            <person name="Zhou Y."/>
        </authorList>
    </citation>
    <scope>NUCLEOTIDE SEQUENCE</scope>
    <source>
        <strain evidence="2">CGMCC 4.7201</strain>
    </source>
</reference>
<reference evidence="2" key="1">
    <citation type="journal article" date="2014" name="Int. J. Syst. Evol. Microbiol.">
        <title>Complete genome sequence of Corynebacterium casei LMG S-19264T (=DSM 44701T), isolated from a smear-ripened cheese.</title>
        <authorList>
            <consortium name="US DOE Joint Genome Institute (JGI-PGF)"/>
            <person name="Walter F."/>
            <person name="Albersmeier A."/>
            <person name="Kalinowski J."/>
            <person name="Ruckert C."/>
        </authorList>
    </citation>
    <scope>NUCLEOTIDE SEQUENCE</scope>
    <source>
        <strain evidence="2">CGMCC 4.7201</strain>
    </source>
</reference>
<feature type="region of interest" description="Disordered" evidence="1">
    <location>
        <begin position="56"/>
        <end position="106"/>
    </location>
</feature>
<protein>
    <submittedName>
        <fullName evidence="2">Uncharacterized protein</fullName>
    </submittedName>
</protein>
<dbReference type="EMBL" id="BMMS01000020">
    <property type="protein sequence ID" value="GGO93116.1"/>
    <property type="molecule type" value="Genomic_DNA"/>
</dbReference>
<accession>A0A918E008</accession>